<organism evidence="8 9">
    <name type="scientific">Megamonas hypermegale</name>
    <dbReference type="NCBI Taxonomy" id="158847"/>
    <lineage>
        <taxon>Bacteria</taxon>
        <taxon>Bacillati</taxon>
        <taxon>Bacillota</taxon>
        <taxon>Negativicutes</taxon>
        <taxon>Selenomonadales</taxon>
        <taxon>Selenomonadaceae</taxon>
        <taxon>Megamonas</taxon>
    </lineage>
</organism>
<dbReference type="Gene3D" id="3.80.30.20">
    <property type="entry name" value="tm_1862 like domain"/>
    <property type="match status" value="1"/>
</dbReference>
<proteinExistence type="predicted"/>
<evidence type="ECO:0000313" key="8">
    <source>
        <dbReference type="EMBL" id="STY70831.1"/>
    </source>
</evidence>
<evidence type="ECO:0000259" key="7">
    <source>
        <dbReference type="PROSITE" id="PS51918"/>
    </source>
</evidence>
<dbReference type="GO" id="GO:0051539">
    <property type="term" value="F:4 iron, 4 sulfur cluster binding"/>
    <property type="evidence" value="ECO:0007669"/>
    <property type="project" value="UniProtKB-KW"/>
</dbReference>
<dbReference type="InterPro" id="IPR007197">
    <property type="entry name" value="rSAM"/>
</dbReference>
<dbReference type="NCBIfam" id="TIGR01212">
    <property type="entry name" value="TIGR01212 family radical SAM protein"/>
    <property type="match status" value="1"/>
</dbReference>
<dbReference type="Pfam" id="PF16199">
    <property type="entry name" value="Radical_SAM_C"/>
    <property type="match status" value="1"/>
</dbReference>
<evidence type="ECO:0000256" key="3">
    <source>
        <dbReference type="ARBA" id="ARBA00022691"/>
    </source>
</evidence>
<evidence type="ECO:0000256" key="5">
    <source>
        <dbReference type="ARBA" id="ARBA00023004"/>
    </source>
</evidence>
<gene>
    <name evidence="8" type="ORF">NCTC10571_00978</name>
</gene>
<feature type="domain" description="Radical SAM core" evidence="7">
    <location>
        <begin position="13"/>
        <end position="256"/>
    </location>
</feature>
<evidence type="ECO:0000256" key="4">
    <source>
        <dbReference type="ARBA" id="ARBA00022723"/>
    </source>
</evidence>
<dbReference type="PANTHER" id="PTHR11135">
    <property type="entry name" value="HISTONE ACETYLTRANSFERASE-RELATED"/>
    <property type="match status" value="1"/>
</dbReference>
<keyword evidence="3" id="KW-0949">S-adenosyl-L-methionine</keyword>
<protein>
    <submittedName>
        <fullName evidence="8">Coproporphyrinogen III oxidase</fullName>
    </submittedName>
</protein>
<dbReference type="GO" id="GO:0003824">
    <property type="term" value="F:catalytic activity"/>
    <property type="evidence" value="ECO:0007669"/>
    <property type="project" value="InterPro"/>
</dbReference>
<keyword evidence="4" id="KW-0479">Metal-binding</keyword>
<dbReference type="PROSITE" id="PS51918">
    <property type="entry name" value="RADICAL_SAM"/>
    <property type="match status" value="1"/>
</dbReference>
<name>A0A378NR59_9FIRM</name>
<dbReference type="SUPFAM" id="SSF102114">
    <property type="entry name" value="Radical SAM enzymes"/>
    <property type="match status" value="1"/>
</dbReference>
<dbReference type="InterPro" id="IPR058240">
    <property type="entry name" value="rSAM_sf"/>
</dbReference>
<dbReference type="InterPro" id="IPR006638">
    <property type="entry name" value="Elp3/MiaA/NifB-like_rSAM"/>
</dbReference>
<dbReference type="PANTHER" id="PTHR11135:SF1">
    <property type="entry name" value="PROTEIN YHCC"/>
    <property type="match status" value="1"/>
</dbReference>
<dbReference type="STRING" id="1122216.GCA_000423385_00419"/>
<dbReference type="SFLD" id="SFLDG01086">
    <property type="entry name" value="elongater_protein-like"/>
    <property type="match status" value="1"/>
</dbReference>
<dbReference type="Pfam" id="PF04055">
    <property type="entry name" value="Radical_SAM"/>
    <property type="match status" value="1"/>
</dbReference>
<evidence type="ECO:0000313" key="9">
    <source>
        <dbReference type="Proteomes" id="UP000255234"/>
    </source>
</evidence>
<sequence>MIYYAFSDYLKQRYGEKVYKLPIGLPLTCPNRDGSCGKFGCTFCGSIGAGYENLPPELSVTEQIRMNKAHIVPKYKAKKFIPYFQNFSNTYMIPEQLEKYVLEACASDDIVAIYIATRPDCINDVYLEILARIAKEKNIDICVELGLQTINYKTLEKINRGHGLAEYIDAVLRIKRYGLLCCTHVILDLPWDDDKDMIETARVISALGVDQVKLHALYIVKNTKMAQQYENKEFEIISCEHYKQRVIDFLEHLSPNIVLQRLIGRAPAENTLFSNWQTGWWKIRDEIVKEMEEKNLYQGRLCNYLNGSAVQKFLVKE</sequence>
<keyword evidence="5" id="KW-0408">Iron</keyword>
<evidence type="ECO:0000256" key="1">
    <source>
        <dbReference type="ARBA" id="ARBA00001966"/>
    </source>
</evidence>
<keyword evidence="2" id="KW-0004">4Fe-4S</keyword>
<dbReference type="InterPro" id="IPR023404">
    <property type="entry name" value="rSAM_horseshoe"/>
</dbReference>
<dbReference type="InterPro" id="IPR039661">
    <property type="entry name" value="ELP3"/>
</dbReference>
<evidence type="ECO:0000256" key="2">
    <source>
        <dbReference type="ARBA" id="ARBA00022485"/>
    </source>
</evidence>
<dbReference type="SFLD" id="SFLDG01091">
    <property type="entry name" value="uncharacterized_CHP01210-like"/>
    <property type="match status" value="1"/>
</dbReference>
<dbReference type="InterPro" id="IPR005911">
    <property type="entry name" value="YhcC-like"/>
</dbReference>
<dbReference type="SMART" id="SM00729">
    <property type="entry name" value="Elp3"/>
    <property type="match status" value="1"/>
</dbReference>
<comment type="cofactor">
    <cofactor evidence="1">
        <name>[4Fe-4S] cluster</name>
        <dbReference type="ChEBI" id="CHEBI:49883"/>
    </cofactor>
</comment>
<evidence type="ECO:0000256" key="6">
    <source>
        <dbReference type="ARBA" id="ARBA00023014"/>
    </source>
</evidence>
<dbReference type="EMBL" id="UGPP01000001">
    <property type="protein sequence ID" value="STY70831.1"/>
    <property type="molecule type" value="Genomic_DNA"/>
</dbReference>
<dbReference type="AlphaFoldDB" id="A0A378NR59"/>
<reference evidence="8 9" key="1">
    <citation type="submission" date="2018-06" db="EMBL/GenBank/DDBJ databases">
        <authorList>
            <consortium name="Pathogen Informatics"/>
            <person name="Doyle S."/>
        </authorList>
    </citation>
    <scope>NUCLEOTIDE SEQUENCE [LARGE SCALE GENOMIC DNA]</scope>
    <source>
        <strain evidence="8 9">NCTC10571</strain>
    </source>
</reference>
<dbReference type="GO" id="GO:0046872">
    <property type="term" value="F:metal ion binding"/>
    <property type="evidence" value="ECO:0007669"/>
    <property type="project" value="UniProtKB-KW"/>
</dbReference>
<keyword evidence="6" id="KW-0411">Iron-sulfur</keyword>
<dbReference type="Proteomes" id="UP000255234">
    <property type="component" value="Unassembled WGS sequence"/>
</dbReference>
<dbReference type="RefSeq" id="WP_115151296.1">
    <property type="nucleotide sequence ID" value="NZ_UGPP01000001.1"/>
</dbReference>
<dbReference type="InterPro" id="IPR032432">
    <property type="entry name" value="Radical_SAM_C"/>
</dbReference>
<accession>A0A378NR59</accession>
<dbReference type="SFLD" id="SFLDS00029">
    <property type="entry name" value="Radical_SAM"/>
    <property type="match status" value="1"/>
</dbReference>